<organism evidence="1 2">
    <name type="scientific">Dorcoceras hygrometricum</name>
    <dbReference type="NCBI Taxonomy" id="472368"/>
    <lineage>
        <taxon>Eukaryota</taxon>
        <taxon>Viridiplantae</taxon>
        <taxon>Streptophyta</taxon>
        <taxon>Embryophyta</taxon>
        <taxon>Tracheophyta</taxon>
        <taxon>Spermatophyta</taxon>
        <taxon>Magnoliopsida</taxon>
        <taxon>eudicotyledons</taxon>
        <taxon>Gunneridae</taxon>
        <taxon>Pentapetalae</taxon>
        <taxon>asterids</taxon>
        <taxon>lamiids</taxon>
        <taxon>Lamiales</taxon>
        <taxon>Gesneriaceae</taxon>
        <taxon>Didymocarpoideae</taxon>
        <taxon>Trichosporeae</taxon>
        <taxon>Loxocarpinae</taxon>
        <taxon>Dorcoceras</taxon>
    </lineage>
</organism>
<dbReference type="Proteomes" id="UP000250235">
    <property type="component" value="Unassembled WGS sequence"/>
</dbReference>
<gene>
    <name evidence="1" type="ORF">F511_18673</name>
</gene>
<protein>
    <submittedName>
        <fullName evidence="1">Uncharacterized protein</fullName>
    </submittedName>
</protein>
<sequence>MMEMENRYRELSHNSGTDLRTENVVWSRHEDIQTGTVRGSLSWIGRRYLAGTVRGRPSWYNSLFPEVQGTQSWFIGLEQEQHEDQAQNNKEEQSFKRSWMRRSAEQLKRRLSAEYKAAIECEAEYKRSIECRLDHWHSTKNSTEQPIEGPAVRCELDGHCYIPTLIQNNSEADQLITAQLKSLLRYREQIVLQLVKDKPAGQDVQEQIKEEETLSSKVMNSHKMC</sequence>
<reference evidence="1 2" key="1">
    <citation type="journal article" date="2015" name="Proc. Natl. Acad. Sci. U.S.A.">
        <title>The resurrection genome of Boea hygrometrica: A blueprint for survival of dehydration.</title>
        <authorList>
            <person name="Xiao L."/>
            <person name="Yang G."/>
            <person name="Zhang L."/>
            <person name="Yang X."/>
            <person name="Zhao S."/>
            <person name="Ji Z."/>
            <person name="Zhou Q."/>
            <person name="Hu M."/>
            <person name="Wang Y."/>
            <person name="Chen M."/>
            <person name="Xu Y."/>
            <person name="Jin H."/>
            <person name="Xiao X."/>
            <person name="Hu G."/>
            <person name="Bao F."/>
            <person name="Hu Y."/>
            <person name="Wan P."/>
            <person name="Li L."/>
            <person name="Deng X."/>
            <person name="Kuang T."/>
            <person name="Xiang C."/>
            <person name="Zhu J.K."/>
            <person name="Oliver M.J."/>
            <person name="He Y."/>
        </authorList>
    </citation>
    <scope>NUCLEOTIDE SEQUENCE [LARGE SCALE GENOMIC DNA]</scope>
    <source>
        <strain evidence="2">cv. XS01</strain>
    </source>
</reference>
<keyword evidence="2" id="KW-1185">Reference proteome</keyword>
<dbReference type="EMBL" id="KV000876">
    <property type="protein sequence ID" value="KZV39869.1"/>
    <property type="molecule type" value="Genomic_DNA"/>
</dbReference>
<dbReference type="AlphaFoldDB" id="A0A2Z7BZF6"/>
<name>A0A2Z7BZF6_9LAMI</name>
<proteinExistence type="predicted"/>
<evidence type="ECO:0000313" key="2">
    <source>
        <dbReference type="Proteomes" id="UP000250235"/>
    </source>
</evidence>
<accession>A0A2Z7BZF6</accession>
<evidence type="ECO:0000313" key="1">
    <source>
        <dbReference type="EMBL" id="KZV39869.1"/>
    </source>
</evidence>